<reference evidence="2 3" key="1">
    <citation type="submission" date="2021-01" db="EMBL/GenBank/DDBJ databases">
        <title>Whole genome shotgun sequence of Actinoplanes palleronii NBRC 14916.</title>
        <authorList>
            <person name="Komaki H."/>
            <person name="Tamura T."/>
        </authorList>
    </citation>
    <scope>NUCLEOTIDE SEQUENCE [LARGE SCALE GENOMIC DNA]</scope>
    <source>
        <strain evidence="2 3">NBRC 14916</strain>
    </source>
</reference>
<organism evidence="2 3">
    <name type="scientific">Actinoplanes palleronii</name>
    <dbReference type="NCBI Taxonomy" id="113570"/>
    <lineage>
        <taxon>Bacteria</taxon>
        <taxon>Bacillati</taxon>
        <taxon>Actinomycetota</taxon>
        <taxon>Actinomycetes</taxon>
        <taxon>Micromonosporales</taxon>
        <taxon>Micromonosporaceae</taxon>
        <taxon>Actinoplanes</taxon>
    </lineage>
</organism>
<accession>A0ABQ4B6F7</accession>
<sequence>MDTRRSQNITARHRHRKPTINIESDLRGARCCRPVWRHAAGHLHSGERAARPGQRDGAARADDTADPGRRNGDGQTRELRKEHQRRHADSQPPGYDIPGPGRIEDGPDVI</sequence>
<evidence type="ECO:0000313" key="3">
    <source>
        <dbReference type="Proteomes" id="UP000624709"/>
    </source>
</evidence>
<comment type="caution">
    <text evidence="2">The sequence shown here is derived from an EMBL/GenBank/DDBJ whole genome shotgun (WGS) entry which is preliminary data.</text>
</comment>
<dbReference type="EMBL" id="BOMS01000031">
    <property type="protein sequence ID" value="GIE66262.1"/>
    <property type="molecule type" value="Genomic_DNA"/>
</dbReference>
<feature type="region of interest" description="Disordered" evidence="1">
    <location>
        <begin position="40"/>
        <end position="110"/>
    </location>
</feature>
<evidence type="ECO:0000313" key="2">
    <source>
        <dbReference type="EMBL" id="GIE66262.1"/>
    </source>
</evidence>
<evidence type="ECO:0000256" key="1">
    <source>
        <dbReference type="SAM" id="MobiDB-lite"/>
    </source>
</evidence>
<dbReference type="Proteomes" id="UP000624709">
    <property type="component" value="Unassembled WGS sequence"/>
</dbReference>
<proteinExistence type="predicted"/>
<protein>
    <submittedName>
        <fullName evidence="2">Uncharacterized protein</fullName>
    </submittedName>
</protein>
<keyword evidence="3" id="KW-1185">Reference proteome</keyword>
<name>A0ABQ4B6F7_9ACTN</name>
<feature type="compositionally biased region" description="Basic and acidic residues" evidence="1">
    <location>
        <begin position="44"/>
        <end position="81"/>
    </location>
</feature>
<gene>
    <name evidence="2" type="ORF">Apa02nite_023700</name>
</gene>
<feature type="region of interest" description="Disordered" evidence="1">
    <location>
        <begin position="1"/>
        <end position="21"/>
    </location>
</feature>
<feature type="compositionally biased region" description="Polar residues" evidence="1">
    <location>
        <begin position="1"/>
        <end position="10"/>
    </location>
</feature>